<comment type="pathway">
    <text evidence="4 17">Cofactor biosynthesis; riboflavin biosynthesis; 2-hydroxy-3-oxobutyl phosphate from D-ribulose 5-phosphate: step 1/1.</text>
</comment>
<evidence type="ECO:0000256" key="11">
    <source>
        <dbReference type="ARBA" id="ARBA00022842"/>
    </source>
</evidence>
<evidence type="ECO:0000256" key="14">
    <source>
        <dbReference type="ARBA" id="ARBA00023239"/>
    </source>
</evidence>
<keyword evidence="12 17" id="KW-0342">GTP-binding</keyword>
<dbReference type="NCBIfam" id="TIGR00505">
    <property type="entry name" value="ribA"/>
    <property type="match status" value="1"/>
</dbReference>
<dbReference type="EC" id="4.1.99.12" evidence="17"/>
<evidence type="ECO:0000256" key="12">
    <source>
        <dbReference type="ARBA" id="ARBA00023134"/>
    </source>
</evidence>
<keyword evidence="14 17" id="KW-0456">Lyase</keyword>
<feature type="binding site" evidence="17">
    <location>
        <position position="267"/>
    </location>
    <ligand>
        <name>Zn(2+)</name>
        <dbReference type="ChEBI" id="CHEBI:29105"/>
        <note>catalytic</note>
    </ligand>
</feature>
<feature type="binding site" evidence="17">
    <location>
        <begin position="294"/>
        <end position="296"/>
    </location>
    <ligand>
        <name>GTP</name>
        <dbReference type="ChEBI" id="CHEBI:37565"/>
    </ligand>
</feature>
<evidence type="ECO:0000256" key="8">
    <source>
        <dbReference type="ARBA" id="ARBA00022741"/>
    </source>
</evidence>
<comment type="function">
    <text evidence="2 17">Catalyzes the conversion of D-ribulose 5-phosphate to formate and 3,4-dihydroxy-2-butanone 4-phosphate.</text>
</comment>
<dbReference type="InterPro" id="IPR017945">
    <property type="entry name" value="DHBP_synth_RibB-like_a/b_dom"/>
</dbReference>
<evidence type="ECO:0000256" key="6">
    <source>
        <dbReference type="ARBA" id="ARBA00022619"/>
    </source>
</evidence>
<dbReference type="SUPFAM" id="SSF55821">
    <property type="entry name" value="YrdC/RibB"/>
    <property type="match status" value="1"/>
</dbReference>
<evidence type="ECO:0000256" key="10">
    <source>
        <dbReference type="ARBA" id="ARBA00022833"/>
    </source>
</evidence>
<dbReference type="EMBL" id="JBHUMY010000020">
    <property type="protein sequence ID" value="MFD2662021.1"/>
    <property type="molecule type" value="Genomic_DNA"/>
</dbReference>
<dbReference type="Gene3D" id="3.40.50.10990">
    <property type="entry name" value="GTP cyclohydrolase II"/>
    <property type="match status" value="1"/>
</dbReference>
<dbReference type="InterPro" id="IPR000422">
    <property type="entry name" value="DHBP_synthase_RibB"/>
</dbReference>
<feature type="binding site" evidence="17">
    <location>
        <begin position="27"/>
        <end position="28"/>
    </location>
    <ligand>
        <name>D-ribulose 5-phosphate</name>
        <dbReference type="ChEBI" id="CHEBI:58121"/>
    </ligand>
</feature>
<dbReference type="HAMAP" id="MF_00180">
    <property type="entry name" value="RibB"/>
    <property type="match status" value="1"/>
</dbReference>
<feature type="binding site" evidence="17">
    <location>
        <position position="351"/>
    </location>
    <ligand>
        <name>GTP</name>
        <dbReference type="ChEBI" id="CHEBI:37565"/>
    </ligand>
</feature>
<evidence type="ECO:0000256" key="16">
    <source>
        <dbReference type="ARBA" id="ARBA00049295"/>
    </source>
</evidence>
<dbReference type="NCBIfam" id="NF001591">
    <property type="entry name" value="PRK00393.1"/>
    <property type="match status" value="1"/>
</dbReference>
<keyword evidence="7 17" id="KW-0479">Metal-binding</keyword>
<comment type="function">
    <text evidence="17">Catalyzes the conversion of GTP to 2,5-diamino-6-ribosylamino-4(3H)-pyrimidinone 5'-phosphate (DARP), formate and pyrophosphate.</text>
</comment>
<dbReference type="Pfam" id="PF00926">
    <property type="entry name" value="DHBP_synthase"/>
    <property type="match status" value="1"/>
</dbReference>
<evidence type="ECO:0000256" key="1">
    <source>
        <dbReference type="ARBA" id="ARBA00000141"/>
    </source>
</evidence>
<dbReference type="InterPro" id="IPR036144">
    <property type="entry name" value="RibA-like_sf"/>
</dbReference>
<name>A0ABW5R116_9BACL</name>
<feature type="binding site" evidence="17">
    <location>
        <position position="356"/>
    </location>
    <ligand>
        <name>GTP</name>
        <dbReference type="ChEBI" id="CHEBI:37565"/>
    </ligand>
</feature>
<comment type="cofactor">
    <cofactor evidence="17">
        <name>Zn(2+)</name>
        <dbReference type="ChEBI" id="CHEBI:29105"/>
    </cofactor>
    <text evidence="17">Binds 1 zinc ion per subunit.</text>
</comment>
<organism evidence="19 20">
    <name type="scientific">Paenibacillus thailandensis</name>
    <dbReference type="NCBI Taxonomy" id="393250"/>
    <lineage>
        <taxon>Bacteria</taxon>
        <taxon>Bacillati</taxon>
        <taxon>Bacillota</taxon>
        <taxon>Bacilli</taxon>
        <taxon>Bacillales</taxon>
        <taxon>Paenibacillaceae</taxon>
        <taxon>Paenibacillus</taxon>
    </lineage>
</organism>
<dbReference type="GO" id="GO:0008686">
    <property type="term" value="F:3,4-dihydroxy-2-butanone-4-phosphate synthase activity"/>
    <property type="evidence" value="ECO:0007669"/>
    <property type="project" value="UniProtKB-EC"/>
</dbReference>
<dbReference type="RefSeq" id="WP_379275693.1">
    <property type="nucleotide sequence ID" value="NZ_JBHUGT010000029.1"/>
</dbReference>
<feature type="binding site" evidence="17">
    <location>
        <position position="163"/>
    </location>
    <ligand>
        <name>D-ribulose 5-phosphate</name>
        <dbReference type="ChEBI" id="CHEBI:58121"/>
    </ligand>
</feature>
<feature type="domain" description="GTP cyclohydrolase II" evidence="18">
    <location>
        <begin position="207"/>
        <end position="372"/>
    </location>
</feature>
<dbReference type="NCBIfam" id="TIGR00506">
    <property type="entry name" value="ribB"/>
    <property type="match status" value="1"/>
</dbReference>
<dbReference type="Gene3D" id="3.90.870.10">
    <property type="entry name" value="DHBP synthase"/>
    <property type="match status" value="1"/>
</dbReference>
<protein>
    <recommendedName>
        <fullName evidence="17">Riboflavin biosynthesis protein RibBA</fullName>
    </recommendedName>
    <domain>
        <recommendedName>
            <fullName evidence="17">3,4-dihydroxy-2-butanone 4-phosphate synthase</fullName>
            <shortName evidence="17">DHBP synthase</shortName>
            <ecNumber evidence="17">4.1.99.12</ecNumber>
        </recommendedName>
    </domain>
    <domain>
        <recommendedName>
            <fullName evidence="17">GTP cyclohydrolase-2</fullName>
            <ecNumber evidence="17">3.5.4.25</ecNumber>
        </recommendedName>
        <alternativeName>
            <fullName evidence="17">GTP cyclohydrolase II</fullName>
        </alternativeName>
    </domain>
</protein>
<feature type="binding site" evidence="17">
    <location>
        <position position="32"/>
    </location>
    <ligand>
        <name>D-ribulose 5-phosphate</name>
        <dbReference type="ChEBI" id="CHEBI:58121"/>
    </ligand>
</feature>
<feature type="site" description="Essential for DHBP synthase activity" evidence="17">
    <location>
        <position position="125"/>
    </location>
</feature>
<feature type="active site" description="Nucleophile; for GTP cyclohydrolase activity" evidence="17">
    <location>
        <position position="330"/>
    </location>
</feature>
<keyword evidence="20" id="KW-1185">Reference proteome</keyword>
<keyword evidence="10 17" id="KW-0862">Zinc</keyword>
<evidence type="ECO:0000256" key="2">
    <source>
        <dbReference type="ARBA" id="ARBA00002284"/>
    </source>
</evidence>
<feature type="binding site" evidence="17">
    <location>
        <position position="272"/>
    </location>
    <ligand>
        <name>GTP</name>
        <dbReference type="ChEBI" id="CHEBI:37565"/>
    </ligand>
</feature>
<dbReference type="PIRSF" id="PIRSF001259">
    <property type="entry name" value="RibA"/>
    <property type="match status" value="1"/>
</dbReference>
<dbReference type="EC" id="3.5.4.25" evidence="17"/>
<keyword evidence="6 17" id="KW-0686">Riboflavin biosynthesis</keyword>
<keyword evidence="13 17" id="KW-0464">Manganese</keyword>
<comment type="similarity">
    <text evidence="5 17">In the N-terminal section; belongs to the DHBP synthase family.</text>
</comment>
<comment type="caution">
    <text evidence="19">The sequence shown here is derived from an EMBL/GenBank/DDBJ whole genome shotgun (WGS) entry which is preliminary data.</text>
</comment>
<dbReference type="Proteomes" id="UP001597493">
    <property type="component" value="Unassembled WGS sequence"/>
</dbReference>
<feature type="binding site" evidence="17">
    <location>
        <position position="316"/>
    </location>
    <ligand>
        <name>GTP</name>
        <dbReference type="ChEBI" id="CHEBI:37565"/>
    </ligand>
</feature>
<dbReference type="CDD" id="cd00641">
    <property type="entry name" value="GTP_cyclohydro2"/>
    <property type="match status" value="1"/>
</dbReference>
<keyword evidence="8 17" id="KW-0547">Nucleotide-binding</keyword>
<evidence type="ECO:0000256" key="5">
    <source>
        <dbReference type="ARBA" id="ARBA00005520"/>
    </source>
</evidence>
<dbReference type="GO" id="GO:0003935">
    <property type="term" value="F:GTP cyclohydrolase II activity"/>
    <property type="evidence" value="ECO:0007669"/>
    <property type="project" value="UniProtKB-EC"/>
</dbReference>
<dbReference type="PANTHER" id="PTHR21327:SF18">
    <property type="entry name" value="3,4-DIHYDROXY-2-BUTANONE 4-PHOSPHATE SYNTHASE"/>
    <property type="match status" value="1"/>
</dbReference>
<evidence type="ECO:0000256" key="4">
    <source>
        <dbReference type="ARBA" id="ARBA00004904"/>
    </source>
</evidence>
<comment type="catalytic activity">
    <reaction evidence="1 17">
        <text>D-ribulose 5-phosphate = (2S)-2-hydroxy-3-oxobutyl phosphate + formate + H(+)</text>
        <dbReference type="Rhea" id="RHEA:18457"/>
        <dbReference type="ChEBI" id="CHEBI:15378"/>
        <dbReference type="ChEBI" id="CHEBI:15740"/>
        <dbReference type="ChEBI" id="CHEBI:58121"/>
        <dbReference type="ChEBI" id="CHEBI:58830"/>
        <dbReference type="EC" id="4.1.99.12"/>
    </reaction>
</comment>
<dbReference type="InterPro" id="IPR000926">
    <property type="entry name" value="RibA"/>
</dbReference>
<feature type="active site" description="Proton acceptor; for GTP cyclohydrolase activity" evidence="17">
    <location>
        <position position="328"/>
    </location>
</feature>
<evidence type="ECO:0000256" key="3">
    <source>
        <dbReference type="ARBA" id="ARBA00004853"/>
    </source>
</evidence>
<feature type="binding site" evidence="17">
    <location>
        <position position="269"/>
    </location>
    <ligand>
        <name>Zn(2+)</name>
        <dbReference type="ChEBI" id="CHEBI:29105"/>
        <note>catalytic</note>
    </ligand>
</feature>
<evidence type="ECO:0000256" key="9">
    <source>
        <dbReference type="ARBA" id="ARBA00022801"/>
    </source>
</evidence>
<feature type="binding site" evidence="17">
    <location>
        <position position="142"/>
    </location>
    <ligand>
        <name>Mg(2+)</name>
        <dbReference type="ChEBI" id="CHEBI:18420"/>
        <label>2</label>
    </ligand>
</feature>
<evidence type="ECO:0000256" key="7">
    <source>
        <dbReference type="ARBA" id="ARBA00022723"/>
    </source>
</evidence>
<comment type="cofactor">
    <cofactor evidence="17">
        <name>Mg(2+)</name>
        <dbReference type="ChEBI" id="CHEBI:18420"/>
    </cofactor>
    <cofactor evidence="17">
        <name>Mn(2+)</name>
        <dbReference type="ChEBI" id="CHEBI:29035"/>
    </cofactor>
    <text evidence="17">Binds 2 divalent metal cations per subunit. Magnesium or manganese.</text>
</comment>
<evidence type="ECO:0000313" key="19">
    <source>
        <dbReference type="EMBL" id="MFD2662021.1"/>
    </source>
</evidence>
<dbReference type="SUPFAM" id="SSF142695">
    <property type="entry name" value="RibA-like"/>
    <property type="match status" value="1"/>
</dbReference>
<keyword evidence="11 17" id="KW-0460">Magnesium</keyword>
<feature type="binding site" evidence="17">
    <location>
        <position position="256"/>
    </location>
    <ligand>
        <name>Zn(2+)</name>
        <dbReference type="ChEBI" id="CHEBI:29105"/>
        <note>catalytic</note>
    </ligand>
</feature>
<feature type="binding site" evidence="17">
    <location>
        <begin position="251"/>
        <end position="255"/>
    </location>
    <ligand>
        <name>GTP</name>
        <dbReference type="ChEBI" id="CHEBI:37565"/>
    </ligand>
</feature>
<feature type="region of interest" description="DHBP synthase" evidence="17">
    <location>
        <begin position="1"/>
        <end position="200"/>
    </location>
</feature>
<reference evidence="20" key="1">
    <citation type="journal article" date="2019" name="Int. J. Syst. Evol. Microbiol.">
        <title>The Global Catalogue of Microorganisms (GCM) 10K type strain sequencing project: providing services to taxonomists for standard genome sequencing and annotation.</title>
        <authorList>
            <consortium name="The Broad Institute Genomics Platform"/>
            <consortium name="The Broad Institute Genome Sequencing Center for Infectious Disease"/>
            <person name="Wu L."/>
            <person name="Ma J."/>
        </authorList>
    </citation>
    <scope>NUCLEOTIDE SEQUENCE [LARGE SCALE GENOMIC DNA]</scope>
    <source>
        <strain evidence="20">TISTR 1827</strain>
    </source>
</reference>
<evidence type="ECO:0000256" key="13">
    <source>
        <dbReference type="ARBA" id="ARBA00023211"/>
    </source>
</evidence>
<comment type="catalytic activity">
    <reaction evidence="16 17">
        <text>GTP + 4 H2O = 2,5-diamino-6-hydroxy-4-(5-phosphoribosylamino)-pyrimidine + formate + 2 phosphate + 3 H(+)</text>
        <dbReference type="Rhea" id="RHEA:23704"/>
        <dbReference type="ChEBI" id="CHEBI:15377"/>
        <dbReference type="ChEBI" id="CHEBI:15378"/>
        <dbReference type="ChEBI" id="CHEBI:15740"/>
        <dbReference type="ChEBI" id="CHEBI:37565"/>
        <dbReference type="ChEBI" id="CHEBI:43474"/>
        <dbReference type="ChEBI" id="CHEBI:58614"/>
        <dbReference type="EC" id="3.5.4.25"/>
    </reaction>
</comment>
<dbReference type="NCBIfam" id="NF006803">
    <property type="entry name" value="PRK09311.1"/>
    <property type="match status" value="1"/>
</dbReference>
<keyword evidence="9 17" id="KW-0378">Hydrolase</keyword>
<feature type="binding site" evidence="17">
    <location>
        <begin position="139"/>
        <end position="143"/>
    </location>
    <ligand>
        <name>D-ribulose 5-phosphate</name>
        <dbReference type="ChEBI" id="CHEBI:58121"/>
    </ligand>
</feature>
<dbReference type="InterPro" id="IPR032677">
    <property type="entry name" value="GTP_cyclohydro_II"/>
</dbReference>
<comment type="similarity">
    <text evidence="17">In the C-terminal section; belongs to the GTP cyclohydrolase II family.</text>
</comment>
<dbReference type="PANTHER" id="PTHR21327">
    <property type="entry name" value="GTP CYCLOHYDROLASE II-RELATED"/>
    <property type="match status" value="1"/>
</dbReference>
<keyword evidence="15 17" id="KW-0511">Multifunctional enzyme</keyword>
<dbReference type="HAMAP" id="MF_01283">
    <property type="entry name" value="RibBA"/>
    <property type="match status" value="1"/>
</dbReference>
<evidence type="ECO:0000259" key="18">
    <source>
        <dbReference type="Pfam" id="PF00925"/>
    </source>
</evidence>
<comment type="pathway">
    <text evidence="3 17">Cofactor biosynthesis; riboflavin biosynthesis; 5-amino-6-(D-ribitylamino)uracil from GTP: step 1/4.</text>
</comment>
<evidence type="ECO:0000313" key="20">
    <source>
        <dbReference type="Proteomes" id="UP001597493"/>
    </source>
</evidence>
<accession>A0ABW5R116</accession>
<dbReference type="InterPro" id="IPR016299">
    <property type="entry name" value="Riboflavin_synth_RibBA"/>
</dbReference>
<gene>
    <name evidence="17" type="primary">ribBA</name>
    <name evidence="19" type="ORF">ACFSW5_17330</name>
</gene>
<dbReference type="HAMAP" id="MF_00179">
    <property type="entry name" value="RibA"/>
    <property type="match status" value="1"/>
</dbReference>
<feature type="binding site" evidence="17">
    <location>
        <position position="28"/>
    </location>
    <ligand>
        <name>Mg(2+)</name>
        <dbReference type="ChEBI" id="CHEBI:18420"/>
        <label>2</label>
    </ligand>
</feature>
<evidence type="ECO:0000256" key="15">
    <source>
        <dbReference type="ARBA" id="ARBA00023268"/>
    </source>
</evidence>
<feature type="site" description="Essential for DHBP synthase activity" evidence="17">
    <location>
        <position position="163"/>
    </location>
</feature>
<feature type="binding site" evidence="17">
    <location>
        <position position="28"/>
    </location>
    <ligand>
        <name>Mg(2+)</name>
        <dbReference type="ChEBI" id="CHEBI:18420"/>
        <label>1</label>
    </ligand>
</feature>
<evidence type="ECO:0000256" key="17">
    <source>
        <dbReference type="HAMAP-Rule" id="MF_01283"/>
    </source>
</evidence>
<sequence>MSFNTIDEAVADLKAGKPVIVVDDEDRENEGDLVALAEFATPEVINFMITEGRGLVCVPITQERAAQLDLPPMVNRNTDYHGTAFTISVDHVSTTTGISAHERSLTVKSFIDPAARPSDFRRPGHMFPLIAKDGGVLRRAGHTEAAVDLARLAGSAPAGVICEIVKEDGTMARLPDLLEFKEKHNLKLITIQELIQYRSAKEKLVHRAVDVSLPTDFGDFRAIAYTNDVDGKEHVALVKGEWNPDDAVLVRVHSECLTGDVFHSHRCDCGPQLEAALRQIDEAGQGVLLYMRQEGRGIGLINKLKAYVLQEQGLDTVDANLKLGFPDDLRDYGIGAQILKDLGICKMRLLTNNPRKIKGLEGYGIQVTERVPIQMQSNKDNDRYLRTKQSKLGHMLHFE</sequence>
<proteinExistence type="inferred from homology"/>
<feature type="region of interest" description="GTP cyclohydrolase II" evidence="17">
    <location>
        <begin position="201"/>
        <end position="399"/>
    </location>
</feature>
<dbReference type="Pfam" id="PF00925">
    <property type="entry name" value="GTP_cyclohydro2"/>
    <property type="match status" value="1"/>
</dbReference>